<dbReference type="Pfam" id="PF01753">
    <property type="entry name" value="zf-MYND"/>
    <property type="match status" value="1"/>
</dbReference>
<evidence type="ECO:0000256" key="2">
    <source>
        <dbReference type="ARBA" id="ARBA00022771"/>
    </source>
</evidence>
<reference evidence="6 7" key="1">
    <citation type="submission" date="2024-01" db="EMBL/GenBank/DDBJ databases">
        <title>A draft genome for the cacao thread blight pathogen Marasmiellus scandens.</title>
        <authorList>
            <person name="Baruah I.K."/>
            <person name="Leung J."/>
            <person name="Bukari Y."/>
            <person name="Amoako-Attah I."/>
            <person name="Meinhardt L.W."/>
            <person name="Bailey B.A."/>
            <person name="Cohen S.P."/>
        </authorList>
    </citation>
    <scope>NUCLEOTIDE SEQUENCE [LARGE SCALE GENOMIC DNA]</scope>
    <source>
        <strain evidence="6 7">GH-19</strain>
    </source>
</reference>
<dbReference type="EMBL" id="JBANRG010000001">
    <property type="protein sequence ID" value="KAK7473263.1"/>
    <property type="molecule type" value="Genomic_DNA"/>
</dbReference>
<dbReference type="PROSITE" id="PS50865">
    <property type="entry name" value="ZF_MYND_2"/>
    <property type="match status" value="1"/>
</dbReference>
<organism evidence="6 7">
    <name type="scientific">Marasmiellus scandens</name>
    <dbReference type="NCBI Taxonomy" id="2682957"/>
    <lineage>
        <taxon>Eukaryota</taxon>
        <taxon>Fungi</taxon>
        <taxon>Dikarya</taxon>
        <taxon>Basidiomycota</taxon>
        <taxon>Agaricomycotina</taxon>
        <taxon>Agaricomycetes</taxon>
        <taxon>Agaricomycetidae</taxon>
        <taxon>Agaricales</taxon>
        <taxon>Marasmiineae</taxon>
        <taxon>Omphalotaceae</taxon>
        <taxon>Marasmiellus</taxon>
    </lineage>
</organism>
<dbReference type="Proteomes" id="UP001498398">
    <property type="component" value="Unassembled WGS sequence"/>
</dbReference>
<evidence type="ECO:0000313" key="7">
    <source>
        <dbReference type="Proteomes" id="UP001498398"/>
    </source>
</evidence>
<keyword evidence="3" id="KW-0862">Zinc</keyword>
<evidence type="ECO:0000256" key="4">
    <source>
        <dbReference type="PROSITE-ProRule" id="PRU00134"/>
    </source>
</evidence>
<keyword evidence="7" id="KW-1185">Reference proteome</keyword>
<gene>
    <name evidence="6" type="ORF">VKT23_001361</name>
</gene>
<comment type="caution">
    <text evidence="6">The sequence shown here is derived from an EMBL/GenBank/DDBJ whole genome shotgun (WGS) entry which is preliminary data.</text>
</comment>
<name>A0ABR1K6U4_9AGAR</name>
<accession>A0ABR1K6U4</accession>
<proteinExistence type="predicted"/>
<dbReference type="SUPFAM" id="SSF144232">
    <property type="entry name" value="HIT/MYND zinc finger-like"/>
    <property type="match status" value="1"/>
</dbReference>
<evidence type="ECO:0000313" key="6">
    <source>
        <dbReference type="EMBL" id="KAK7473263.1"/>
    </source>
</evidence>
<evidence type="ECO:0000256" key="3">
    <source>
        <dbReference type="ARBA" id="ARBA00022833"/>
    </source>
</evidence>
<evidence type="ECO:0000256" key="1">
    <source>
        <dbReference type="ARBA" id="ARBA00022723"/>
    </source>
</evidence>
<evidence type="ECO:0000259" key="5">
    <source>
        <dbReference type="PROSITE" id="PS50865"/>
    </source>
</evidence>
<dbReference type="Gene3D" id="6.10.140.2220">
    <property type="match status" value="1"/>
</dbReference>
<feature type="domain" description="MYND-type" evidence="5">
    <location>
        <begin position="466"/>
        <end position="531"/>
    </location>
</feature>
<dbReference type="InterPro" id="IPR002893">
    <property type="entry name" value="Znf_MYND"/>
</dbReference>
<keyword evidence="1" id="KW-0479">Metal-binding</keyword>
<keyword evidence="2 4" id="KW-0863">Zinc-finger</keyword>
<sequence>MPNSMPELPDSTWDALSKIVEMGRRIQPQLERAANLRPKSGGTLKENVEQRLEFARLGEKMQTMSNVGSSPFTERGPATRRVPPLEDSACWCYENALRIVEGDRRDEFHKIPNLMRRLRHLIRVYYDYRVTRVRTPELTTYCDFPTIFDMVITLHKVGLYLQLDLPRLWALMSVAGPSFEHFLLDEELDIGPYRTQTRQIAKQVEKDEEADDDDRETLQKISDRAEKDLAAYAMTWFFVDLHVAFILPDKNAPPEKERWAKKAMVRLVKWSTSETWRDTLGDPFTDSIRPVYWNKDALVAFSQAGGLGSLFGDWVNSSCVQLAETTLKEMPVSVWENQTKTSLLAITRALTLKTEWSDEGSKVVKHPVFASALFQMYKHYGIAPFSSASKRETWQSPVLFHFLAHSIKRASPTMLNQLSASASSSAWQNLLQEYATLPSALRRRYKWSNLNVSGKWDCLEYYGCDNPSCAELAELLKAREARGKKGRNEEWEKRLEKWGSKSESCSSCQETSYCSTDCQKSHWKTGHREKCKETCLRKQQKNLTGTKTQGRRK</sequence>
<protein>
    <recommendedName>
        <fullName evidence="5">MYND-type domain-containing protein</fullName>
    </recommendedName>
</protein>